<dbReference type="AlphaFoldDB" id="A0A7C2URN0"/>
<dbReference type="InterPro" id="IPR002735">
    <property type="entry name" value="Transl_init_fac_IF2/IF5_dom"/>
</dbReference>
<organism evidence="11">
    <name type="scientific">Fervidicoccus fontis</name>
    <dbReference type="NCBI Taxonomy" id="683846"/>
    <lineage>
        <taxon>Archaea</taxon>
        <taxon>Thermoproteota</taxon>
        <taxon>Thermoprotei</taxon>
        <taxon>Fervidicoccales</taxon>
        <taxon>Fervidicoccaceae</taxon>
        <taxon>Fervidicoccus</taxon>
    </lineage>
</organism>
<evidence type="ECO:0000256" key="9">
    <source>
        <dbReference type="HAMAP-Rule" id="MF_00232"/>
    </source>
</evidence>
<dbReference type="Proteomes" id="UP000885664">
    <property type="component" value="Unassembled WGS sequence"/>
</dbReference>
<evidence type="ECO:0000256" key="5">
    <source>
        <dbReference type="ARBA" id="ARBA00022540"/>
    </source>
</evidence>
<evidence type="ECO:0000256" key="7">
    <source>
        <dbReference type="ARBA" id="ARBA00031466"/>
    </source>
</evidence>
<comment type="function">
    <text evidence="1 9">eIF-2 functions in the early steps of protein synthesis by forming a ternary complex with GTP and initiator tRNA.</text>
</comment>
<accession>A0A7C2URN0</accession>
<evidence type="ECO:0000313" key="11">
    <source>
        <dbReference type="EMBL" id="HEU97816.1"/>
    </source>
</evidence>
<keyword evidence="5 9" id="KW-0396">Initiation factor</keyword>
<evidence type="ECO:0000256" key="4">
    <source>
        <dbReference type="ARBA" id="ARBA00022314"/>
    </source>
</evidence>
<evidence type="ECO:0000256" key="2">
    <source>
        <dbReference type="ARBA" id="ARBA00010397"/>
    </source>
</evidence>
<gene>
    <name evidence="9" type="primary">eif2b</name>
    <name evidence="11" type="ORF">ENO36_03050</name>
</gene>
<reference evidence="11" key="1">
    <citation type="journal article" date="2020" name="mSystems">
        <title>Genome- and Community-Level Interaction Insights into Carbon Utilization and Element Cycling Functions of Hydrothermarchaeota in Hydrothermal Sediment.</title>
        <authorList>
            <person name="Zhou Z."/>
            <person name="Liu Y."/>
            <person name="Xu W."/>
            <person name="Pan J."/>
            <person name="Luo Z.H."/>
            <person name="Li M."/>
        </authorList>
    </citation>
    <scope>NUCLEOTIDE SEQUENCE [LARGE SCALE GENOMIC DNA]</scope>
    <source>
        <strain evidence="11">SpSt-1259</strain>
    </source>
</reference>
<dbReference type="SMART" id="SM00653">
    <property type="entry name" value="eIF2B_5"/>
    <property type="match status" value="1"/>
</dbReference>
<evidence type="ECO:0000259" key="10">
    <source>
        <dbReference type="SMART" id="SM00653"/>
    </source>
</evidence>
<dbReference type="InterPro" id="IPR016189">
    <property type="entry name" value="Transl_init_fac_IF2/IF5_N"/>
</dbReference>
<protein>
    <recommendedName>
        <fullName evidence="4 9">Translation initiation factor 2 subunit beta</fullName>
    </recommendedName>
    <alternativeName>
        <fullName evidence="7 9">aIF2-beta</fullName>
    </alternativeName>
    <alternativeName>
        <fullName evidence="8 9">eIF-2-beta</fullName>
    </alternativeName>
</protein>
<dbReference type="InterPro" id="IPR004458">
    <property type="entry name" value="TIF2_bsu_arc"/>
</dbReference>
<dbReference type="Pfam" id="PF01873">
    <property type="entry name" value="eIF-5_eIF-2B"/>
    <property type="match status" value="1"/>
</dbReference>
<dbReference type="NCBIfam" id="NF003067">
    <property type="entry name" value="PRK03988.1"/>
    <property type="match status" value="1"/>
</dbReference>
<proteinExistence type="inferred from homology"/>
<dbReference type="InterPro" id="IPR045196">
    <property type="entry name" value="IF2/IF5"/>
</dbReference>
<dbReference type="GO" id="GO:0003743">
    <property type="term" value="F:translation initiation factor activity"/>
    <property type="evidence" value="ECO:0007669"/>
    <property type="project" value="UniProtKB-UniRule"/>
</dbReference>
<dbReference type="Gene3D" id="3.30.30.170">
    <property type="match status" value="1"/>
</dbReference>
<name>A0A7C2URN0_9CREN</name>
<evidence type="ECO:0000256" key="6">
    <source>
        <dbReference type="ARBA" id="ARBA00022917"/>
    </source>
</evidence>
<dbReference type="SUPFAM" id="SSF100966">
    <property type="entry name" value="Translation initiation factor 2 beta, aIF2beta, N-terminal domain"/>
    <property type="match status" value="1"/>
</dbReference>
<dbReference type="InterPro" id="IPR016190">
    <property type="entry name" value="Transl_init_fac_IF2/IF5_Zn-bd"/>
</dbReference>
<evidence type="ECO:0000256" key="8">
    <source>
        <dbReference type="ARBA" id="ARBA00032408"/>
    </source>
</evidence>
<comment type="similarity">
    <text evidence="2 9">Belongs to the eIF-2-beta/eIF-5 family.</text>
</comment>
<dbReference type="PANTHER" id="PTHR23001:SF3">
    <property type="entry name" value="EUKARYOTIC TRANSLATION INITIATION FACTOR 2 SUBUNIT 2"/>
    <property type="match status" value="1"/>
</dbReference>
<feature type="domain" description="Translation initiation factor IF2/IF5" evidence="10">
    <location>
        <begin position="29"/>
        <end position="138"/>
    </location>
</feature>
<dbReference type="SUPFAM" id="SSF75689">
    <property type="entry name" value="Zinc-binding domain of translation initiation factor 2 beta"/>
    <property type="match status" value="1"/>
</dbReference>
<evidence type="ECO:0000256" key="1">
    <source>
        <dbReference type="ARBA" id="ARBA00003323"/>
    </source>
</evidence>
<evidence type="ECO:0000256" key="3">
    <source>
        <dbReference type="ARBA" id="ARBA00011243"/>
    </source>
</evidence>
<sequence>MEIDENLFYDYERLLQRLYEKVPKPASSGERFELPKFQLHYVGNQTIVRNFREVADRLRREPEMLQRYILRELATAGNYDQNGGILTINTKISSSTLTQILERFVANYLICPTCGRPDTRIIKRGKTWILKCDACGAEQPVKPF</sequence>
<dbReference type="PANTHER" id="PTHR23001">
    <property type="entry name" value="EUKARYOTIC TRANSLATION INITIATION FACTOR"/>
    <property type="match status" value="1"/>
</dbReference>
<dbReference type="EMBL" id="DSFE01000067">
    <property type="protein sequence ID" value="HEU97816.1"/>
    <property type="molecule type" value="Genomic_DNA"/>
</dbReference>
<keyword evidence="6 9" id="KW-0648">Protein biosynthesis</keyword>
<dbReference type="HAMAP" id="MF_00232">
    <property type="entry name" value="eIF_2_beta"/>
    <property type="match status" value="1"/>
</dbReference>
<comment type="caution">
    <text evidence="11">The sequence shown here is derived from an EMBL/GenBank/DDBJ whole genome shotgun (WGS) entry which is preliminary data.</text>
</comment>
<comment type="subunit">
    <text evidence="3 9">Heterotrimer composed of an alpha, a beta and a gamma chain.</text>
</comment>